<sequence length="253" mass="28765">MEYVLLSIASGCLGYWLAKKKYRNKIAWSIVLLIFPVYPLVILLLLPPIESQYRNYSKNSASRFVKRFKGKKGNYTVSLAELSAALRIDVRNYVIDYTEDNERSKQLAIQSIALQSSRAAYITGAVTTSIFSFISRGLMIRTLKSLYFSVNEIDKPVADYLSKLFIDKKITDDDYIKGLASIAFNHGNNIISSAREDAFGQPSFVDEDTRYYASLAYDFFADYSVEKSDVLKLCSRHGFQMPTEKIVTYSTTK</sequence>
<keyword evidence="4" id="KW-1185">Reference proteome</keyword>
<feature type="transmembrane region" description="Helical" evidence="1">
    <location>
        <begin position="26"/>
        <end position="46"/>
    </location>
</feature>
<proteinExistence type="predicted"/>
<evidence type="ECO:0000256" key="1">
    <source>
        <dbReference type="SAM" id="Phobius"/>
    </source>
</evidence>
<reference evidence="4 5" key="1">
    <citation type="submission" date="2018-01" db="EMBL/GenBank/DDBJ databases">
        <authorList>
            <person name="Paulsen S."/>
            <person name="Gram L.K."/>
        </authorList>
    </citation>
    <scope>NUCLEOTIDE SEQUENCE [LARGE SCALE GENOMIC DNA]</scope>
    <source>
        <strain evidence="2 5">S3790</strain>
        <strain evidence="3 4">S3895</strain>
    </source>
</reference>
<name>A0A5S3UXV5_9GAMM</name>
<dbReference type="EMBL" id="PNBW01000079">
    <property type="protein sequence ID" value="TMO72411.1"/>
    <property type="molecule type" value="Genomic_DNA"/>
</dbReference>
<dbReference type="EMBL" id="PNBX01000134">
    <property type="protein sequence ID" value="TMO62551.1"/>
    <property type="molecule type" value="Genomic_DNA"/>
</dbReference>
<dbReference type="AlphaFoldDB" id="A0A5S3UXV5"/>
<keyword evidence="1" id="KW-0472">Membrane</keyword>
<keyword evidence="1" id="KW-0812">Transmembrane</keyword>
<evidence type="ECO:0000313" key="2">
    <source>
        <dbReference type="EMBL" id="TMO62551.1"/>
    </source>
</evidence>
<reference evidence="2" key="3">
    <citation type="submission" date="2019-09" db="EMBL/GenBank/DDBJ databases">
        <title>Co-occurence of chitin degradation, pigmentation and bioactivity in marine Pseudoalteromonas.</title>
        <authorList>
            <person name="Sonnenschein E.C."/>
            <person name="Bech P.K."/>
        </authorList>
    </citation>
    <scope>NUCLEOTIDE SEQUENCE</scope>
    <source>
        <strain evidence="2">S3790</strain>
        <strain evidence="3 4">S3895</strain>
    </source>
</reference>
<gene>
    <name evidence="2" type="ORF">CWC19_20070</name>
    <name evidence="3" type="ORF">CWC20_15190</name>
</gene>
<protein>
    <submittedName>
        <fullName evidence="2">Uncharacterized protein</fullName>
    </submittedName>
</protein>
<organism evidence="2 5">
    <name type="scientific">Pseudoalteromonas aurantia</name>
    <dbReference type="NCBI Taxonomy" id="43654"/>
    <lineage>
        <taxon>Bacteria</taxon>
        <taxon>Pseudomonadati</taxon>
        <taxon>Pseudomonadota</taxon>
        <taxon>Gammaproteobacteria</taxon>
        <taxon>Alteromonadales</taxon>
        <taxon>Pseudoalteromonadaceae</taxon>
        <taxon>Pseudoalteromonas</taxon>
    </lineage>
</organism>
<evidence type="ECO:0000313" key="3">
    <source>
        <dbReference type="EMBL" id="TMO72411.1"/>
    </source>
</evidence>
<evidence type="ECO:0000313" key="5">
    <source>
        <dbReference type="Proteomes" id="UP000307217"/>
    </source>
</evidence>
<evidence type="ECO:0000313" key="4">
    <source>
        <dbReference type="Proteomes" id="UP000307164"/>
    </source>
</evidence>
<comment type="caution">
    <text evidence="2">The sequence shown here is derived from an EMBL/GenBank/DDBJ whole genome shotgun (WGS) entry which is preliminary data.</text>
</comment>
<keyword evidence="1" id="KW-1133">Transmembrane helix</keyword>
<dbReference type="OrthoDB" id="9894380at2"/>
<reference evidence="5" key="2">
    <citation type="submission" date="2019-06" db="EMBL/GenBank/DDBJ databases">
        <title>Co-occurence of chitin degradation, pigmentation and bioactivity in marine Pseudoalteromonas.</title>
        <authorList>
            <person name="Sonnenschein E.C."/>
            <person name="Bech P.K."/>
        </authorList>
    </citation>
    <scope>NUCLEOTIDE SEQUENCE [LARGE SCALE GENOMIC DNA]</scope>
    <source>
        <strain evidence="5">S3790</strain>
    </source>
</reference>
<dbReference type="Proteomes" id="UP000307217">
    <property type="component" value="Unassembled WGS sequence"/>
</dbReference>
<accession>A0A5S3UXV5</accession>
<dbReference type="RefSeq" id="WP_138593671.1">
    <property type="nucleotide sequence ID" value="NZ_PNBW01000079.1"/>
</dbReference>
<dbReference type="Proteomes" id="UP000307164">
    <property type="component" value="Unassembled WGS sequence"/>
</dbReference>